<sequence>MTRKRWLAVSVGLIIWLAVTDIVLWVRLSQSRAINAQWLSDLQELGSQAYTYETYIVKSFRYAGLPARTIYDALSPQDETIARKDSVLVILLPQETCGACANALFERLDAENYPGNDLYLIAERPHSVLEREWRAHGFGPIATGTSDIFEHLDLHSEILLLKISKQTPIAQPMICEPAYMRFLSVFLHS</sequence>
<keyword evidence="1" id="KW-0812">Transmembrane</keyword>
<protein>
    <submittedName>
        <fullName evidence="2">Uncharacterized protein</fullName>
    </submittedName>
</protein>
<organism evidence="2 3">
    <name type="scientific">Rikenella microfusus</name>
    <dbReference type="NCBI Taxonomy" id="28139"/>
    <lineage>
        <taxon>Bacteria</taxon>
        <taxon>Pseudomonadati</taxon>
        <taxon>Bacteroidota</taxon>
        <taxon>Bacteroidia</taxon>
        <taxon>Bacteroidales</taxon>
        <taxon>Rikenellaceae</taxon>
        <taxon>Rikenella</taxon>
    </lineage>
</organism>
<evidence type="ECO:0000256" key="1">
    <source>
        <dbReference type="SAM" id="Phobius"/>
    </source>
</evidence>
<accession>A0A379MQD8</accession>
<proteinExistence type="predicted"/>
<reference evidence="2 3" key="1">
    <citation type="submission" date="2018-06" db="EMBL/GenBank/DDBJ databases">
        <authorList>
            <consortium name="Pathogen Informatics"/>
            <person name="Doyle S."/>
        </authorList>
    </citation>
    <scope>NUCLEOTIDE SEQUENCE [LARGE SCALE GENOMIC DNA]</scope>
    <source>
        <strain evidence="2 3">NCTC11190</strain>
    </source>
</reference>
<keyword evidence="3" id="KW-1185">Reference proteome</keyword>
<dbReference type="EMBL" id="UGVL01000001">
    <property type="protein sequence ID" value="SUE32969.1"/>
    <property type="molecule type" value="Genomic_DNA"/>
</dbReference>
<evidence type="ECO:0000313" key="3">
    <source>
        <dbReference type="Proteomes" id="UP000255233"/>
    </source>
</evidence>
<dbReference type="Proteomes" id="UP000255233">
    <property type="component" value="Unassembled WGS sequence"/>
</dbReference>
<dbReference type="STRING" id="880526.GCA_000427365_01281"/>
<gene>
    <name evidence="2" type="ORF">NCTC11190_00157</name>
</gene>
<feature type="transmembrane region" description="Helical" evidence="1">
    <location>
        <begin position="6"/>
        <end position="26"/>
    </location>
</feature>
<dbReference type="RefSeq" id="WP_027290985.1">
    <property type="nucleotide sequence ID" value="NZ_CALVFX010000004.1"/>
</dbReference>
<keyword evidence="1" id="KW-1133">Transmembrane helix</keyword>
<evidence type="ECO:0000313" key="2">
    <source>
        <dbReference type="EMBL" id="SUE32969.1"/>
    </source>
</evidence>
<name>A0A379MQD8_9BACT</name>
<keyword evidence="1" id="KW-0472">Membrane</keyword>
<dbReference type="AlphaFoldDB" id="A0A379MQD8"/>